<comment type="function">
    <text evidence="5">Methylates the class 1 translation termination release factors RF1/PrfA and RF2/PrfB on the glutamine residue of the universally conserved GGQ motif.</text>
</comment>
<dbReference type="CDD" id="cd02440">
    <property type="entry name" value="AdoMet_MTases"/>
    <property type="match status" value="1"/>
</dbReference>
<dbReference type="KEGG" id="eaj:Q3M24_23320"/>
<accession>A0AAU8LV48</accession>
<evidence type="ECO:0000256" key="1">
    <source>
        <dbReference type="ARBA" id="ARBA00022603"/>
    </source>
</evidence>
<dbReference type="PANTHER" id="PTHR18895">
    <property type="entry name" value="HEMK METHYLTRANSFERASE"/>
    <property type="match status" value="1"/>
</dbReference>
<dbReference type="HAMAP" id="MF_02126">
    <property type="entry name" value="RF_methyltr_PrmC"/>
    <property type="match status" value="1"/>
</dbReference>
<feature type="binding site" evidence="5">
    <location>
        <position position="180"/>
    </location>
    <ligand>
        <name>S-adenosyl-L-methionine</name>
        <dbReference type="ChEBI" id="CHEBI:59789"/>
    </ligand>
</feature>
<comment type="catalytic activity">
    <reaction evidence="4 5">
        <text>L-glutaminyl-[peptide chain release factor] + S-adenosyl-L-methionine = N(5)-methyl-L-glutaminyl-[peptide chain release factor] + S-adenosyl-L-homocysteine + H(+)</text>
        <dbReference type="Rhea" id="RHEA:42896"/>
        <dbReference type="Rhea" id="RHEA-COMP:10271"/>
        <dbReference type="Rhea" id="RHEA-COMP:10272"/>
        <dbReference type="ChEBI" id="CHEBI:15378"/>
        <dbReference type="ChEBI" id="CHEBI:30011"/>
        <dbReference type="ChEBI" id="CHEBI:57856"/>
        <dbReference type="ChEBI" id="CHEBI:59789"/>
        <dbReference type="ChEBI" id="CHEBI:61891"/>
        <dbReference type="EC" id="2.1.1.297"/>
    </reaction>
</comment>
<evidence type="ECO:0000313" key="8">
    <source>
        <dbReference type="EMBL" id="XCN73163.1"/>
    </source>
</evidence>
<dbReference type="InterPro" id="IPR050320">
    <property type="entry name" value="N5-glutamine_MTase"/>
</dbReference>
<evidence type="ECO:0000259" key="6">
    <source>
        <dbReference type="Pfam" id="PF05175"/>
    </source>
</evidence>
<dbReference type="GO" id="GO:0102559">
    <property type="term" value="F:peptide chain release factor N(5)-glutamine methyltransferase activity"/>
    <property type="evidence" value="ECO:0007669"/>
    <property type="project" value="UniProtKB-EC"/>
</dbReference>
<organism evidence="8">
    <name type="scientific">Candidatus Electrothrix aestuarii</name>
    <dbReference type="NCBI Taxonomy" id="3062594"/>
    <lineage>
        <taxon>Bacteria</taxon>
        <taxon>Pseudomonadati</taxon>
        <taxon>Thermodesulfobacteriota</taxon>
        <taxon>Desulfobulbia</taxon>
        <taxon>Desulfobulbales</taxon>
        <taxon>Desulfobulbaceae</taxon>
        <taxon>Candidatus Electrothrix</taxon>
    </lineage>
</organism>
<dbReference type="NCBIfam" id="TIGR00536">
    <property type="entry name" value="hemK_fam"/>
    <property type="match status" value="1"/>
</dbReference>
<keyword evidence="3 5" id="KW-0949">S-adenosyl-L-methionine</keyword>
<dbReference type="NCBIfam" id="TIGR03534">
    <property type="entry name" value="RF_mod_PrmC"/>
    <property type="match status" value="1"/>
</dbReference>
<dbReference type="InterPro" id="IPR019874">
    <property type="entry name" value="RF_methyltr_PrmC"/>
</dbReference>
<dbReference type="Gene3D" id="1.10.8.10">
    <property type="entry name" value="DNA helicase RuvA subunit, C-terminal domain"/>
    <property type="match status" value="1"/>
</dbReference>
<keyword evidence="1 5" id="KW-0489">Methyltransferase</keyword>
<dbReference type="GO" id="GO:0032259">
    <property type="term" value="P:methylation"/>
    <property type="evidence" value="ECO:0007669"/>
    <property type="project" value="UniProtKB-KW"/>
</dbReference>
<dbReference type="EC" id="2.1.1.297" evidence="5"/>
<dbReference type="InterPro" id="IPR004556">
    <property type="entry name" value="HemK-like"/>
</dbReference>
<protein>
    <recommendedName>
        <fullName evidence="5">Release factor glutamine methyltransferase</fullName>
        <shortName evidence="5">RF MTase</shortName>
        <ecNumber evidence="5">2.1.1.297</ecNumber>
    </recommendedName>
    <alternativeName>
        <fullName evidence="5">N5-glutamine methyltransferase PrmC</fullName>
    </alternativeName>
    <alternativeName>
        <fullName evidence="5">Protein-(glutamine-N5) MTase PrmC</fullName>
    </alternativeName>
    <alternativeName>
        <fullName evidence="5">Protein-glutamine N-methyltransferase PrmC</fullName>
    </alternativeName>
</protein>
<name>A0AAU8LV48_9BACT</name>
<dbReference type="Pfam" id="PF05175">
    <property type="entry name" value="MTS"/>
    <property type="match status" value="1"/>
</dbReference>
<comment type="similarity">
    <text evidence="5">Belongs to the protein N5-glutamine methyltransferase family. PrmC subfamily.</text>
</comment>
<feature type="binding site" evidence="5">
    <location>
        <position position="225"/>
    </location>
    <ligand>
        <name>S-adenosyl-L-methionine</name>
        <dbReference type="ChEBI" id="CHEBI:59789"/>
    </ligand>
</feature>
<dbReference type="GO" id="GO:0003676">
    <property type="term" value="F:nucleic acid binding"/>
    <property type="evidence" value="ECO:0007669"/>
    <property type="project" value="InterPro"/>
</dbReference>
<dbReference type="InterPro" id="IPR002052">
    <property type="entry name" value="DNA_methylase_N6_adenine_CS"/>
</dbReference>
<dbReference type="Gene3D" id="3.40.50.150">
    <property type="entry name" value="Vaccinia Virus protein VP39"/>
    <property type="match status" value="1"/>
</dbReference>
<dbReference type="InterPro" id="IPR007848">
    <property type="entry name" value="Small_mtfrase_dom"/>
</dbReference>
<comment type="caution">
    <text evidence="5">Lacks conserved residue(s) required for the propagation of feature annotation.</text>
</comment>
<evidence type="ECO:0000256" key="3">
    <source>
        <dbReference type="ARBA" id="ARBA00022691"/>
    </source>
</evidence>
<dbReference type="Pfam" id="PF17827">
    <property type="entry name" value="PrmC_N"/>
    <property type="match status" value="1"/>
</dbReference>
<gene>
    <name evidence="5 8" type="primary">prmC</name>
    <name evidence="8" type="ORF">Q3M24_23320</name>
</gene>
<feature type="binding site" evidence="5">
    <location>
        <begin position="225"/>
        <end position="228"/>
    </location>
    <ligand>
        <name>substrate</name>
    </ligand>
</feature>
<evidence type="ECO:0000256" key="4">
    <source>
        <dbReference type="ARBA" id="ARBA00048391"/>
    </source>
</evidence>
<feature type="domain" description="Methyltransferase small" evidence="6">
    <location>
        <begin position="140"/>
        <end position="232"/>
    </location>
</feature>
<dbReference type="EMBL" id="CP159373">
    <property type="protein sequence ID" value="XCN73163.1"/>
    <property type="molecule type" value="Genomic_DNA"/>
</dbReference>
<dbReference type="InterPro" id="IPR040758">
    <property type="entry name" value="PrmC_N"/>
</dbReference>
<dbReference type="PANTHER" id="PTHR18895:SF74">
    <property type="entry name" value="MTRF1L RELEASE FACTOR GLUTAMINE METHYLTRANSFERASE"/>
    <property type="match status" value="1"/>
</dbReference>
<reference evidence="8" key="1">
    <citation type="journal article" date="2024" name="Syst. Appl. Microbiol.">
        <title>First single-strain enrichments of Electrothrix cable bacteria, description of E. aestuarii sp. nov. and E. rattekaaiensis sp. nov., and proposal of a cable bacteria taxonomy following the rules of the SeqCode.</title>
        <authorList>
            <person name="Plum-Jensen L.E."/>
            <person name="Schramm A."/>
            <person name="Marshall I.P.G."/>
        </authorList>
    </citation>
    <scope>NUCLEOTIDE SEQUENCE</scope>
    <source>
        <strain evidence="8">Rat1</strain>
    </source>
</reference>
<keyword evidence="2 5" id="KW-0808">Transferase</keyword>
<reference evidence="8" key="2">
    <citation type="submission" date="2024-06" db="EMBL/GenBank/DDBJ databases">
        <authorList>
            <person name="Plum-Jensen L.E."/>
            <person name="Schramm A."/>
            <person name="Marshall I.P.G."/>
        </authorList>
    </citation>
    <scope>NUCLEOTIDE SEQUENCE</scope>
    <source>
        <strain evidence="8">Rat1</strain>
    </source>
</reference>
<proteinExistence type="inferred from homology"/>
<dbReference type="AlphaFoldDB" id="A0AAU8LV48"/>
<evidence type="ECO:0000259" key="7">
    <source>
        <dbReference type="Pfam" id="PF17827"/>
    </source>
</evidence>
<evidence type="ECO:0000256" key="5">
    <source>
        <dbReference type="HAMAP-Rule" id="MF_02126"/>
    </source>
</evidence>
<evidence type="ECO:0000256" key="2">
    <source>
        <dbReference type="ARBA" id="ARBA00022679"/>
    </source>
</evidence>
<sequence>MFALSYRADTQVCPYILSPTCPSSQFNTMPDQAVTVQQLLTAATCSLTEVGLEDSALEAELLLRHCLGDISRSKLFLLHDQPVEQETERRFQELLQRRCQREPLQYIIGNCEFWSLEFLVSPAVLIPRPETEFLLDHSLSTLQQHSDKRPQRILDLCTGSGAIAVVLAKEFPQSEIIASDFSQEALGIAGKNISFHNLDERIHLLRADLLTAFTCTPSFDLIITNPPYVKAGDIAELEPEVRDWEPHLALSGGNTGLDSIARISRDALPLLQPGGWLFMEIGSDIGQETEQVFLEAGGYDQVKVVDDWAGRPRVLQARRRN</sequence>
<dbReference type="InterPro" id="IPR029063">
    <property type="entry name" value="SAM-dependent_MTases_sf"/>
</dbReference>
<dbReference type="PROSITE" id="PS00092">
    <property type="entry name" value="N6_MTASE"/>
    <property type="match status" value="1"/>
</dbReference>
<feature type="domain" description="Release factor glutamine methyltransferase N-terminal" evidence="7">
    <location>
        <begin position="38"/>
        <end position="109"/>
    </location>
</feature>
<dbReference type="SUPFAM" id="SSF53335">
    <property type="entry name" value="S-adenosyl-L-methionine-dependent methyltransferases"/>
    <property type="match status" value="1"/>
</dbReference>